<comment type="caution">
    <text evidence="2">The sequence shown here is derived from an EMBL/GenBank/DDBJ whole genome shotgun (WGS) entry which is preliminary data.</text>
</comment>
<dbReference type="SUPFAM" id="SSF53955">
    <property type="entry name" value="Lysozyme-like"/>
    <property type="match status" value="1"/>
</dbReference>
<keyword evidence="3" id="KW-1185">Reference proteome</keyword>
<dbReference type="RefSeq" id="WP_232879031.1">
    <property type="nucleotide sequence ID" value="NZ_JAJSOJ010000072.1"/>
</dbReference>
<dbReference type="Proteomes" id="UP001521074">
    <property type="component" value="Unassembled WGS sequence"/>
</dbReference>
<dbReference type="InterPro" id="IPR023346">
    <property type="entry name" value="Lysozyme-like_dom_sf"/>
</dbReference>
<accession>A0ABS8VXC0</accession>
<dbReference type="Gene3D" id="1.20.141.10">
    <property type="entry name" value="Chitosanase, subunit A, domain 1"/>
    <property type="match status" value="1"/>
</dbReference>
<gene>
    <name evidence="2" type="ORF">LWC05_16015</name>
</gene>
<evidence type="ECO:0000313" key="2">
    <source>
        <dbReference type="EMBL" id="MCE0745380.1"/>
    </source>
</evidence>
<dbReference type="EMBL" id="JAJSOJ010000072">
    <property type="protein sequence ID" value="MCE0745380.1"/>
    <property type="molecule type" value="Genomic_DNA"/>
</dbReference>
<feature type="domain" description="TtsA-like Glycoside hydrolase family 108" evidence="1">
    <location>
        <begin position="10"/>
        <end position="108"/>
    </location>
</feature>
<proteinExistence type="predicted"/>
<organism evidence="2 3">
    <name type="scientific">Acetobacter sicerae</name>
    <dbReference type="NCBI Taxonomy" id="85325"/>
    <lineage>
        <taxon>Bacteria</taxon>
        <taxon>Pseudomonadati</taxon>
        <taxon>Pseudomonadota</taxon>
        <taxon>Alphaproteobacteria</taxon>
        <taxon>Acetobacterales</taxon>
        <taxon>Acetobacteraceae</taxon>
        <taxon>Acetobacter</taxon>
    </lineage>
</organism>
<name>A0ABS8VXC0_9PROT</name>
<sequence>MQSNRDPVLKFTEQREGGYSCRRDDDGNWTGGRRGRGRLVGSMRGISAPEMVCWTGLSPDLVTVEMMRSITPDLYRRIATAHYWNPLWCDHLPAGVDLMMFDYGFNAGVHGALSVLASIYGSLDRTDVMTEQLLSRVLTVPEIVLSRMIAGDLAREMQRSLHVDADGVIGPVTLAAISEKQLENLLTIYALGCAQERAYRQMRGWVANGTGWLGRLHQRVEIAAEWAVAAVRPDA</sequence>
<reference evidence="2 3" key="1">
    <citation type="submission" date="2021-12" db="EMBL/GenBank/DDBJ databases">
        <title>Genome sequence of Acetobacter sicerae DmPark20a_162.</title>
        <authorList>
            <person name="Chaston J.M."/>
        </authorList>
    </citation>
    <scope>NUCLEOTIDE SEQUENCE [LARGE SCALE GENOMIC DNA]</scope>
    <source>
        <strain evidence="2 3">DmPark20a_162</strain>
    </source>
</reference>
<protein>
    <recommendedName>
        <fullName evidence="1">TtsA-like Glycoside hydrolase family 108 domain-containing protein</fullName>
    </recommendedName>
</protein>
<dbReference type="Pfam" id="PF05838">
    <property type="entry name" value="Glyco_hydro_108"/>
    <property type="match status" value="1"/>
</dbReference>
<evidence type="ECO:0000259" key="1">
    <source>
        <dbReference type="Pfam" id="PF05838"/>
    </source>
</evidence>
<dbReference type="InterPro" id="IPR008565">
    <property type="entry name" value="TtsA-like_GH18_dom"/>
</dbReference>
<evidence type="ECO:0000313" key="3">
    <source>
        <dbReference type="Proteomes" id="UP001521074"/>
    </source>
</evidence>